<dbReference type="Proteomes" id="UP001597118">
    <property type="component" value="Unassembled WGS sequence"/>
</dbReference>
<reference evidence="3" key="1">
    <citation type="journal article" date="2019" name="Int. J. Syst. Evol. Microbiol.">
        <title>The Global Catalogue of Microorganisms (GCM) 10K type strain sequencing project: providing services to taxonomists for standard genome sequencing and annotation.</title>
        <authorList>
            <consortium name="The Broad Institute Genomics Platform"/>
            <consortium name="The Broad Institute Genome Sequencing Center for Infectious Disease"/>
            <person name="Wu L."/>
            <person name="Ma J."/>
        </authorList>
    </citation>
    <scope>NUCLEOTIDE SEQUENCE [LARGE SCALE GENOMIC DNA]</scope>
    <source>
        <strain evidence="3">CCUG 53762</strain>
    </source>
</reference>
<feature type="chain" id="PRO_5047423056" evidence="1">
    <location>
        <begin position="30"/>
        <end position="405"/>
    </location>
</feature>
<keyword evidence="3" id="KW-1185">Reference proteome</keyword>
<dbReference type="SUPFAM" id="SSF50939">
    <property type="entry name" value="Sialidases"/>
    <property type="match status" value="1"/>
</dbReference>
<gene>
    <name evidence="2" type="ORF">ACFSAH_01305</name>
</gene>
<evidence type="ECO:0000313" key="3">
    <source>
        <dbReference type="Proteomes" id="UP001597118"/>
    </source>
</evidence>
<protein>
    <submittedName>
        <fullName evidence="2">Exo-alpha-sialidase</fullName>
    </submittedName>
</protein>
<sequence length="405" mass="45737">MFNIFKTTKNCLKGILFALSLLVYFNAYAQKKHKKVPGRVVAYSPASSGRYIGSPGMCILPNGNYIATHDLFGPNSNEFVQAITSVYSSKDKGKNWERIAVINGQFWSKPFLYQNQLYLIGTDKHHGNVIIRRSVDGGKSWTSPEDSRSGLLMEGEFHCAPTPVISHEGYLWRAMERADGPIKKWGKRYGTFMMSVKEGSDLLDASNWRHTNTLVYDSTYLNGNFGAWIEGNAVVSPGNNILNVLRVHHPKDKLSEKGALVKITADGSKSQFDPNTGFIDFPGGGKKFSIKYDPVSKSYISIANYVPAKYRGGATQLDKIRNTQALISSTDLINWKVHKVLLHHEDPVKHGFNYVDWEFEGKHLVFLSRTAYHDGKESAKNYHDANFLTFHTLRNFRKYLTKTIH</sequence>
<keyword evidence="1" id="KW-0732">Signal</keyword>
<organism evidence="2 3">
    <name type="scientific">Pseudopedobacter beijingensis</name>
    <dbReference type="NCBI Taxonomy" id="1207056"/>
    <lineage>
        <taxon>Bacteria</taxon>
        <taxon>Pseudomonadati</taxon>
        <taxon>Bacteroidota</taxon>
        <taxon>Sphingobacteriia</taxon>
        <taxon>Sphingobacteriales</taxon>
        <taxon>Sphingobacteriaceae</taxon>
        <taxon>Pseudopedobacter</taxon>
    </lineage>
</organism>
<proteinExistence type="predicted"/>
<feature type="signal peptide" evidence="1">
    <location>
        <begin position="1"/>
        <end position="29"/>
    </location>
</feature>
<accession>A0ABW4I8F5</accession>
<evidence type="ECO:0000256" key="1">
    <source>
        <dbReference type="SAM" id="SignalP"/>
    </source>
</evidence>
<dbReference type="RefSeq" id="WP_379660877.1">
    <property type="nucleotide sequence ID" value="NZ_JBHUDG010000002.1"/>
</dbReference>
<name>A0ABW4I8F5_9SPHI</name>
<dbReference type="EMBL" id="JBHUDG010000002">
    <property type="protein sequence ID" value="MFD1628490.1"/>
    <property type="molecule type" value="Genomic_DNA"/>
</dbReference>
<dbReference type="InterPro" id="IPR036278">
    <property type="entry name" value="Sialidase_sf"/>
</dbReference>
<comment type="caution">
    <text evidence="2">The sequence shown here is derived from an EMBL/GenBank/DDBJ whole genome shotgun (WGS) entry which is preliminary data.</text>
</comment>
<evidence type="ECO:0000313" key="2">
    <source>
        <dbReference type="EMBL" id="MFD1628490.1"/>
    </source>
</evidence>
<dbReference type="Gene3D" id="2.120.10.10">
    <property type="match status" value="1"/>
</dbReference>
<dbReference type="CDD" id="cd15482">
    <property type="entry name" value="Sialidase_non-viral"/>
    <property type="match status" value="1"/>
</dbReference>